<sequence length="191" mass="21016">MADRLEALEHCFIQMEPSQTYNCGTFYLSKLVDGYLTLTDCKPTECRSLQQTSLRLDDNYVHHLGLGQTGHTDTVCPPEAAIRGAEGGGNSDPIRGIARDVEASKPETRAEERLSAQPMAPMYPGDAQSDQEPGTWCLRSDRQRVLSSWIPWLPLSAERLPAGVTVFVGGLPDWLAVKSSKRNYITASCSD</sequence>
<dbReference type="Proteomes" id="UP000784294">
    <property type="component" value="Unassembled WGS sequence"/>
</dbReference>
<reference evidence="1" key="1">
    <citation type="submission" date="2018-11" db="EMBL/GenBank/DDBJ databases">
        <authorList>
            <consortium name="Pathogen Informatics"/>
        </authorList>
    </citation>
    <scope>NUCLEOTIDE SEQUENCE</scope>
</reference>
<comment type="caution">
    <text evidence="1">The sequence shown here is derived from an EMBL/GenBank/DDBJ whole genome shotgun (WGS) entry which is preliminary data.</text>
</comment>
<organism evidence="1 2">
    <name type="scientific">Protopolystoma xenopodis</name>
    <dbReference type="NCBI Taxonomy" id="117903"/>
    <lineage>
        <taxon>Eukaryota</taxon>
        <taxon>Metazoa</taxon>
        <taxon>Spiralia</taxon>
        <taxon>Lophotrochozoa</taxon>
        <taxon>Platyhelminthes</taxon>
        <taxon>Monogenea</taxon>
        <taxon>Polyopisthocotylea</taxon>
        <taxon>Polystomatidea</taxon>
        <taxon>Polystomatidae</taxon>
        <taxon>Protopolystoma</taxon>
    </lineage>
</organism>
<evidence type="ECO:0000313" key="1">
    <source>
        <dbReference type="EMBL" id="VEL22717.1"/>
    </source>
</evidence>
<protein>
    <submittedName>
        <fullName evidence="1">Uncharacterized protein</fullName>
    </submittedName>
</protein>
<dbReference type="AlphaFoldDB" id="A0A3S5AFP3"/>
<dbReference type="EMBL" id="CAAALY010058049">
    <property type="protein sequence ID" value="VEL22717.1"/>
    <property type="molecule type" value="Genomic_DNA"/>
</dbReference>
<gene>
    <name evidence="1" type="ORF">PXEA_LOCUS16157</name>
</gene>
<name>A0A3S5AFP3_9PLAT</name>
<proteinExistence type="predicted"/>
<keyword evidence="2" id="KW-1185">Reference proteome</keyword>
<accession>A0A3S5AFP3</accession>
<evidence type="ECO:0000313" key="2">
    <source>
        <dbReference type="Proteomes" id="UP000784294"/>
    </source>
</evidence>